<name>A0ABW9B6D2_9BURK</name>
<evidence type="ECO:0000256" key="2">
    <source>
        <dbReference type="SAM" id="Phobius"/>
    </source>
</evidence>
<feature type="transmembrane region" description="Helical" evidence="2">
    <location>
        <begin position="184"/>
        <end position="205"/>
    </location>
</feature>
<evidence type="ECO:0008006" key="5">
    <source>
        <dbReference type="Google" id="ProtNLM"/>
    </source>
</evidence>
<keyword evidence="2" id="KW-0812">Transmembrane</keyword>
<evidence type="ECO:0000256" key="1">
    <source>
        <dbReference type="SAM" id="MobiDB-lite"/>
    </source>
</evidence>
<keyword evidence="2" id="KW-1133">Transmembrane helix</keyword>
<proteinExistence type="predicted"/>
<dbReference type="RefSeq" id="WP_408181801.1">
    <property type="nucleotide sequence ID" value="NZ_JAQQEZ010000055.1"/>
</dbReference>
<dbReference type="Proteomes" id="UP001629230">
    <property type="component" value="Unassembled WGS sequence"/>
</dbReference>
<organism evidence="3 4">
    <name type="scientific">Paraburkholderia dipogonis</name>
    <dbReference type="NCBI Taxonomy" id="1211383"/>
    <lineage>
        <taxon>Bacteria</taxon>
        <taxon>Pseudomonadati</taxon>
        <taxon>Pseudomonadota</taxon>
        <taxon>Betaproteobacteria</taxon>
        <taxon>Burkholderiales</taxon>
        <taxon>Burkholderiaceae</taxon>
        <taxon>Paraburkholderia</taxon>
    </lineage>
</organism>
<protein>
    <recommendedName>
        <fullName evidence="5">PhnA-like protein</fullName>
    </recommendedName>
</protein>
<sequence>MQILATQTGLPRVSWGAIFAGVILSLIVYLVLSVLGTAIGATLLSPLSQPDPMRAFGFGSGVWMIVTTVVAVFTGSYLAGRCAPVLGWLHGVLAWAVMILFVVYAMASLVGGAVSVAGNVATAGATVGAAQGQAPGGNPVVDSVRQQVQSVVASAASVASSPQAEQNARQAADTAARAVARATWFSFAALVVGAIIALGSGSLGFRHQPLYEEGGGSSSDAAVRAARGSGGTRTNSPAR</sequence>
<feature type="region of interest" description="Disordered" evidence="1">
    <location>
        <begin position="214"/>
        <end position="239"/>
    </location>
</feature>
<feature type="transmembrane region" description="Helical" evidence="2">
    <location>
        <begin position="85"/>
        <end position="107"/>
    </location>
</feature>
<comment type="caution">
    <text evidence="3">The sequence shown here is derived from an EMBL/GenBank/DDBJ whole genome shotgun (WGS) entry which is preliminary data.</text>
</comment>
<keyword evidence="4" id="KW-1185">Reference proteome</keyword>
<gene>
    <name evidence="3" type="ORF">PQR57_40500</name>
</gene>
<keyword evidence="2" id="KW-0472">Membrane</keyword>
<evidence type="ECO:0000313" key="4">
    <source>
        <dbReference type="Proteomes" id="UP001629230"/>
    </source>
</evidence>
<dbReference type="EMBL" id="JAQQEZ010000055">
    <property type="protein sequence ID" value="MFM0007224.1"/>
    <property type="molecule type" value="Genomic_DNA"/>
</dbReference>
<accession>A0ABW9B6D2</accession>
<evidence type="ECO:0000313" key="3">
    <source>
        <dbReference type="EMBL" id="MFM0007224.1"/>
    </source>
</evidence>
<feature type="transmembrane region" description="Helical" evidence="2">
    <location>
        <begin position="56"/>
        <end position="79"/>
    </location>
</feature>
<feature type="transmembrane region" description="Helical" evidence="2">
    <location>
        <begin position="15"/>
        <end position="44"/>
    </location>
</feature>
<reference evidence="3 4" key="1">
    <citation type="journal article" date="2024" name="Chem. Sci.">
        <title>Discovery of megapolipeptins by genome mining of a Burkholderiales bacteria collection.</title>
        <authorList>
            <person name="Paulo B.S."/>
            <person name="Recchia M.J.J."/>
            <person name="Lee S."/>
            <person name="Fergusson C.H."/>
            <person name="Romanowski S.B."/>
            <person name="Hernandez A."/>
            <person name="Krull N."/>
            <person name="Liu D.Y."/>
            <person name="Cavanagh H."/>
            <person name="Bos A."/>
            <person name="Gray C.A."/>
            <person name="Murphy B.T."/>
            <person name="Linington R.G."/>
            <person name="Eustaquio A.S."/>
        </authorList>
    </citation>
    <scope>NUCLEOTIDE SEQUENCE [LARGE SCALE GENOMIC DNA]</scope>
    <source>
        <strain evidence="3 4">RL17-350-BIC-A</strain>
    </source>
</reference>